<dbReference type="EMBL" id="JBBNAG010000002">
    <property type="protein sequence ID" value="KAK9158138.1"/>
    <property type="molecule type" value="Genomic_DNA"/>
</dbReference>
<accession>A0AAP0PVN9</accession>
<gene>
    <name evidence="1" type="ORF">Scep_004712</name>
</gene>
<dbReference type="AlphaFoldDB" id="A0AAP0PVN9"/>
<sequence>MVNNAAVSFINIHENLVKHIEIAIKANYYEVKLLVQAFFNCFLDLHKLFTKHQFFTSLIYRGNHIPASKAASYV</sequence>
<name>A0AAP0PVN9_9MAGN</name>
<dbReference type="Proteomes" id="UP001419268">
    <property type="component" value="Unassembled WGS sequence"/>
</dbReference>
<keyword evidence="2" id="KW-1185">Reference proteome</keyword>
<proteinExistence type="predicted"/>
<organism evidence="1 2">
    <name type="scientific">Stephania cephalantha</name>
    <dbReference type="NCBI Taxonomy" id="152367"/>
    <lineage>
        <taxon>Eukaryota</taxon>
        <taxon>Viridiplantae</taxon>
        <taxon>Streptophyta</taxon>
        <taxon>Embryophyta</taxon>
        <taxon>Tracheophyta</taxon>
        <taxon>Spermatophyta</taxon>
        <taxon>Magnoliopsida</taxon>
        <taxon>Ranunculales</taxon>
        <taxon>Menispermaceae</taxon>
        <taxon>Menispermoideae</taxon>
        <taxon>Cissampelideae</taxon>
        <taxon>Stephania</taxon>
    </lineage>
</organism>
<reference evidence="1 2" key="1">
    <citation type="submission" date="2024-01" db="EMBL/GenBank/DDBJ databases">
        <title>Genome assemblies of Stephania.</title>
        <authorList>
            <person name="Yang L."/>
        </authorList>
    </citation>
    <scope>NUCLEOTIDE SEQUENCE [LARGE SCALE GENOMIC DNA]</scope>
    <source>
        <strain evidence="1">JXDWG</strain>
        <tissue evidence="1">Leaf</tissue>
    </source>
</reference>
<comment type="caution">
    <text evidence="1">The sequence shown here is derived from an EMBL/GenBank/DDBJ whole genome shotgun (WGS) entry which is preliminary data.</text>
</comment>
<evidence type="ECO:0000313" key="2">
    <source>
        <dbReference type="Proteomes" id="UP001419268"/>
    </source>
</evidence>
<protein>
    <submittedName>
        <fullName evidence="1">Uncharacterized protein</fullName>
    </submittedName>
</protein>
<evidence type="ECO:0000313" key="1">
    <source>
        <dbReference type="EMBL" id="KAK9158138.1"/>
    </source>
</evidence>